<feature type="binding site" evidence="24">
    <location>
        <position position="653"/>
    </location>
    <ligand>
        <name>ATP</name>
        <dbReference type="ChEBI" id="CHEBI:30616"/>
    </ligand>
</feature>
<keyword evidence="18 25" id="KW-0472">Membrane</keyword>
<evidence type="ECO:0000256" key="5">
    <source>
        <dbReference type="ARBA" id="ARBA00022475"/>
    </source>
</evidence>
<keyword evidence="13" id="KW-0677">Repeat</keyword>
<dbReference type="Pfam" id="PF00069">
    <property type="entry name" value="Pkinase"/>
    <property type="match status" value="1"/>
</dbReference>
<evidence type="ECO:0000256" key="24">
    <source>
        <dbReference type="PROSITE-ProRule" id="PRU10141"/>
    </source>
</evidence>
<evidence type="ECO:0000256" key="4">
    <source>
        <dbReference type="ARBA" id="ARBA00012513"/>
    </source>
</evidence>
<evidence type="ECO:0000256" key="11">
    <source>
        <dbReference type="ARBA" id="ARBA00022692"/>
    </source>
</evidence>
<keyword evidence="14 24" id="KW-0547">Nucleotide-binding</keyword>
<dbReference type="GO" id="GO:0005886">
    <property type="term" value="C:plasma membrane"/>
    <property type="evidence" value="ECO:0007669"/>
    <property type="project" value="UniProtKB-SubCell"/>
</dbReference>
<organism evidence="27 28">
    <name type="scientific">Quercus suber</name>
    <name type="common">Cork oak</name>
    <dbReference type="NCBI Taxonomy" id="58331"/>
    <lineage>
        <taxon>Eukaryota</taxon>
        <taxon>Viridiplantae</taxon>
        <taxon>Streptophyta</taxon>
        <taxon>Embryophyta</taxon>
        <taxon>Tracheophyta</taxon>
        <taxon>Spermatophyta</taxon>
        <taxon>Magnoliopsida</taxon>
        <taxon>eudicotyledons</taxon>
        <taxon>Gunneridae</taxon>
        <taxon>Pentapetalae</taxon>
        <taxon>rosids</taxon>
        <taxon>fabids</taxon>
        <taxon>Fagales</taxon>
        <taxon>Fagaceae</taxon>
        <taxon>Quercus</taxon>
    </lineage>
</organism>
<dbReference type="InterPro" id="IPR011009">
    <property type="entry name" value="Kinase-like_dom_sf"/>
</dbReference>
<dbReference type="InterPro" id="IPR008266">
    <property type="entry name" value="Tyr_kinase_AS"/>
</dbReference>
<evidence type="ECO:0000256" key="1">
    <source>
        <dbReference type="ARBA" id="ARBA00004191"/>
    </source>
</evidence>
<keyword evidence="19 27" id="KW-0675">Receptor</keyword>
<evidence type="ECO:0000256" key="25">
    <source>
        <dbReference type="SAM" id="Phobius"/>
    </source>
</evidence>
<sequence length="923" mass="101485">MEEGRPLAKKYVHISNRQTVLGKTKYEFDFAPSPFCFFSSRGRGHPCNWVGIACDESGSLTHLNLSSVGLRGTLYKLNFSSFTNLLTIDLPSNSLYGNIPDQIGKISKLTRLNLASNNLSGPIPTSIGNLSNLSGLFLHKNYLSGSLPPEIGKLQILGFLLLKSNHLSGSIPQVVGTMRSLWHLDLSENFFTGAIPTSIGNLSNLQYLFLYGNQLTGSIPEELESLRYLKVFQLIGNNLSGAIPASIGNMANLVDLQLSDNFFTGAIPPSIGNLSYLENLLLYENQLTGSIPASIGNMANLVDLQFSYNNLIGSLPQEITNLTNLRSLQLSENKFTGHLPQHLCLGGSLEKFSAINNHLTGPIPKTLKNCSSLFRVRLDGNQLIGNITEAFGIHPNLNYIDLSDNHLYGELSSKWGQCRNLSSLKVSNNKISGSLPPGLSEASQLGSLQSLENLDLSWNMLIGEIPPQLGDMLRLEILYLSHNNLSGSMPSTFDDISSLTSIDISYNKLEGPIPNQKAFREASDEAFRNNKGLCGNATGLKACPKPIQNPYGKRGNKFVLKILIPVLASIFLIFIIVGVLRISCQRVKNTEAKPREIQNDEIFAIWSFDGKMVYENIIEATEEFDSKYCIGVGGYGSVYKAELPTSQVVAVKKLHSLPNGEEFNQKTFISEIHALTEIRHRNIVKLYGFCSHPRHSLLIYEYLEGGSLVHLLNNEEQAKAFDWIKRGNVVKDVANALSYMHHDCSLPIIHRDISSKNVLLDLECVAHISDFGTARLLKPDSSNWTSLAGTMGYMAPELAYTMEINEKCDVYSFGVLALEIIMGKHPGDLISSLSSSLPSSSTFTTHMPLNDVLDQRLSLPTNKVASDVLSIAKIAIACLQTIPQSRPTMKQVSQDLSTRKPHLAKPLRMITLGEVVDVRGSTV</sequence>
<dbReference type="Gene3D" id="3.30.200.20">
    <property type="entry name" value="Phosphorylase Kinase, domain 1"/>
    <property type="match status" value="1"/>
</dbReference>
<dbReference type="InterPro" id="IPR001611">
    <property type="entry name" value="Leu-rich_rpt"/>
</dbReference>
<keyword evidence="15 27" id="KW-0418">Kinase</keyword>
<evidence type="ECO:0000256" key="20">
    <source>
        <dbReference type="ARBA" id="ARBA00023180"/>
    </source>
</evidence>
<dbReference type="InterPro" id="IPR003591">
    <property type="entry name" value="Leu-rich_rpt_typical-subtyp"/>
</dbReference>
<dbReference type="InterPro" id="IPR000719">
    <property type="entry name" value="Prot_kinase_dom"/>
</dbReference>
<comment type="similarity">
    <text evidence="3">Belongs to the RLP family.</text>
</comment>
<evidence type="ECO:0000256" key="7">
    <source>
        <dbReference type="ARBA" id="ARBA00022527"/>
    </source>
</evidence>
<name>A0AAW0IJE6_QUESU</name>
<dbReference type="EC" id="2.7.11.1" evidence="4"/>
<comment type="caution">
    <text evidence="27">The sequence shown here is derived from an EMBL/GenBank/DDBJ whole genome shotgun (WGS) entry which is preliminary data.</text>
</comment>
<dbReference type="Pfam" id="PF23598">
    <property type="entry name" value="LRR_14"/>
    <property type="match status" value="1"/>
</dbReference>
<keyword evidence="8" id="KW-0597">Phosphoprotein</keyword>
<keyword evidence="20" id="KW-0325">Glycoprotein</keyword>
<dbReference type="SMART" id="SM00369">
    <property type="entry name" value="LRR_TYP"/>
    <property type="match status" value="7"/>
</dbReference>
<evidence type="ECO:0000256" key="17">
    <source>
        <dbReference type="ARBA" id="ARBA00022989"/>
    </source>
</evidence>
<dbReference type="Pfam" id="PF00560">
    <property type="entry name" value="LRR_1"/>
    <property type="match status" value="3"/>
</dbReference>
<evidence type="ECO:0000256" key="21">
    <source>
        <dbReference type="ARBA" id="ARBA00038043"/>
    </source>
</evidence>
<dbReference type="EMBL" id="PKMF04001105">
    <property type="protein sequence ID" value="KAK7814404.1"/>
    <property type="molecule type" value="Genomic_DNA"/>
</dbReference>
<dbReference type="AlphaFoldDB" id="A0AAW0IJE6"/>
<keyword evidence="9" id="KW-0433">Leucine-rich repeat</keyword>
<dbReference type="FunFam" id="3.80.10.10:FF:000470">
    <property type="entry name" value="LRR receptor-like serine/threonine-protein kinase RPK2"/>
    <property type="match status" value="1"/>
</dbReference>
<comment type="similarity">
    <text evidence="21">Belongs to the polygalacturonase-inhibiting protein family.</text>
</comment>
<protein>
    <recommendedName>
        <fullName evidence="4">non-specific serine/threonine protein kinase</fullName>
        <ecNumber evidence="4">2.7.11.1</ecNumber>
    </recommendedName>
</protein>
<dbReference type="GO" id="GO:0004674">
    <property type="term" value="F:protein serine/threonine kinase activity"/>
    <property type="evidence" value="ECO:0007669"/>
    <property type="project" value="UniProtKB-KW"/>
</dbReference>
<evidence type="ECO:0000256" key="10">
    <source>
        <dbReference type="ARBA" id="ARBA00022679"/>
    </source>
</evidence>
<dbReference type="InterPro" id="IPR051420">
    <property type="entry name" value="Ser_Thr_Kinases_DiverseReg"/>
</dbReference>
<dbReference type="FunFam" id="1.10.510.10:FF:000445">
    <property type="entry name" value="MDIS1-interacting receptor like kinase 2"/>
    <property type="match status" value="1"/>
</dbReference>
<keyword evidence="12" id="KW-0732">Signal</keyword>
<dbReference type="PANTHER" id="PTHR48005:SF70">
    <property type="entry name" value="MDIS1-INTERACTING RECEPTOR LIKE KINASE 2-LIKE"/>
    <property type="match status" value="1"/>
</dbReference>
<comment type="catalytic activity">
    <reaction evidence="22">
        <text>L-threonyl-[protein] + ATP = O-phospho-L-threonyl-[protein] + ADP + H(+)</text>
        <dbReference type="Rhea" id="RHEA:46608"/>
        <dbReference type="Rhea" id="RHEA-COMP:11060"/>
        <dbReference type="Rhea" id="RHEA-COMP:11605"/>
        <dbReference type="ChEBI" id="CHEBI:15378"/>
        <dbReference type="ChEBI" id="CHEBI:30013"/>
        <dbReference type="ChEBI" id="CHEBI:30616"/>
        <dbReference type="ChEBI" id="CHEBI:61977"/>
        <dbReference type="ChEBI" id="CHEBI:456216"/>
        <dbReference type="EC" id="2.7.11.1"/>
    </reaction>
</comment>
<evidence type="ECO:0000256" key="22">
    <source>
        <dbReference type="ARBA" id="ARBA00047899"/>
    </source>
</evidence>
<keyword evidence="7" id="KW-0723">Serine/threonine-protein kinase</keyword>
<evidence type="ECO:0000256" key="23">
    <source>
        <dbReference type="ARBA" id="ARBA00048679"/>
    </source>
</evidence>
<dbReference type="PROSITE" id="PS00107">
    <property type="entry name" value="PROTEIN_KINASE_ATP"/>
    <property type="match status" value="1"/>
</dbReference>
<accession>A0AAW0IJE6</accession>
<dbReference type="Proteomes" id="UP000237347">
    <property type="component" value="Unassembled WGS sequence"/>
</dbReference>
<keyword evidence="17 25" id="KW-1133">Transmembrane helix</keyword>
<feature type="domain" description="Protein kinase" evidence="26">
    <location>
        <begin position="624"/>
        <end position="903"/>
    </location>
</feature>
<dbReference type="Pfam" id="PF13855">
    <property type="entry name" value="LRR_8"/>
    <property type="match status" value="1"/>
</dbReference>
<dbReference type="InterPro" id="IPR055414">
    <property type="entry name" value="LRR_R13L4/SHOC2-like"/>
</dbReference>
<feature type="transmembrane region" description="Helical" evidence="25">
    <location>
        <begin position="558"/>
        <end position="580"/>
    </location>
</feature>
<keyword evidence="28" id="KW-1185">Reference proteome</keyword>
<evidence type="ECO:0000256" key="16">
    <source>
        <dbReference type="ARBA" id="ARBA00022840"/>
    </source>
</evidence>
<evidence type="ECO:0000256" key="13">
    <source>
        <dbReference type="ARBA" id="ARBA00022737"/>
    </source>
</evidence>
<evidence type="ECO:0000256" key="19">
    <source>
        <dbReference type="ARBA" id="ARBA00023170"/>
    </source>
</evidence>
<dbReference type="FunFam" id="3.30.200.20:FF:000309">
    <property type="entry name" value="Leucine-rich repeat receptor protein kinase MSP1"/>
    <property type="match status" value="1"/>
</dbReference>
<evidence type="ECO:0000256" key="14">
    <source>
        <dbReference type="ARBA" id="ARBA00022741"/>
    </source>
</evidence>
<evidence type="ECO:0000313" key="28">
    <source>
        <dbReference type="Proteomes" id="UP000237347"/>
    </source>
</evidence>
<keyword evidence="5" id="KW-1003">Cell membrane</keyword>
<dbReference type="FunFam" id="3.80.10.10:FF:000041">
    <property type="entry name" value="LRR receptor-like serine/threonine-protein kinase ERECTA"/>
    <property type="match status" value="1"/>
</dbReference>
<comment type="catalytic activity">
    <reaction evidence="23">
        <text>L-seryl-[protein] + ATP = O-phospho-L-seryl-[protein] + ADP + H(+)</text>
        <dbReference type="Rhea" id="RHEA:17989"/>
        <dbReference type="Rhea" id="RHEA-COMP:9863"/>
        <dbReference type="Rhea" id="RHEA-COMP:11604"/>
        <dbReference type="ChEBI" id="CHEBI:15378"/>
        <dbReference type="ChEBI" id="CHEBI:29999"/>
        <dbReference type="ChEBI" id="CHEBI:30616"/>
        <dbReference type="ChEBI" id="CHEBI:83421"/>
        <dbReference type="ChEBI" id="CHEBI:456216"/>
        <dbReference type="EC" id="2.7.11.1"/>
    </reaction>
</comment>
<comment type="subcellular location">
    <subcellularLocation>
        <location evidence="2">Cell membrane</location>
        <topology evidence="2">Single-pass type I membrane protein</topology>
    </subcellularLocation>
    <subcellularLocation>
        <location evidence="1">Secreted</location>
        <location evidence="1">Cell wall</location>
    </subcellularLocation>
</comment>
<keyword evidence="6" id="KW-0134">Cell wall</keyword>
<evidence type="ECO:0000256" key="9">
    <source>
        <dbReference type="ARBA" id="ARBA00022614"/>
    </source>
</evidence>
<dbReference type="Gene3D" id="3.80.10.10">
    <property type="entry name" value="Ribonuclease Inhibitor"/>
    <property type="match status" value="3"/>
</dbReference>
<dbReference type="SMART" id="SM00365">
    <property type="entry name" value="LRR_SD22"/>
    <property type="match status" value="4"/>
</dbReference>
<evidence type="ECO:0000256" key="8">
    <source>
        <dbReference type="ARBA" id="ARBA00022553"/>
    </source>
</evidence>
<evidence type="ECO:0000256" key="6">
    <source>
        <dbReference type="ARBA" id="ARBA00022512"/>
    </source>
</evidence>
<keyword evidence="6" id="KW-0964">Secreted</keyword>
<dbReference type="PROSITE" id="PS50011">
    <property type="entry name" value="PROTEIN_KINASE_DOM"/>
    <property type="match status" value="1"/>
</dbReference>
<keyword evidence="10" id="KW-0808">Transferase</keyword>
<keyword evidence="16 24" id="KW-0067">ATP-binding</keyword>
<dbReference type="FunFam" id="3.80.10.10:FF:000719">
    <property type="entry name" value="MDIS1-interacting receptor like kinase 2 isoform A"/>
    <property type="match status" value="1"/>
</dbReference>
<gene>
    <name evidence="27" type="primary">MIK2_61</name>
    <name evidence="27" type="ORF">CFP56_003187</name>
</gene>
<dbReference type="GO" id="GO:0051606">
    <property type="term" value="P:detection of stimulus"/>
    <property type="evidence" value="ECO:0007669"/>
    <property type="project" value="UniProtKB-ARBA"/>
</dbReference>
<dbReference type="FunFam" id="3.80.10.10:FF:000400">
    <property type="entry name" value="Nuclear pore complex protein NUP107"/>
    <property type="match status" value="1"/>
</dbReference>
<dbReference type="Gene3D" id="1.10.510.10">
    <property type="entry name" value="Transferase(Phosphotransferase) domain 1"/>
    <property type="match status" value="1"/>
</dbReference>
<dbReference type="PANTHER" id="PTHR48005">
    <property type="entry name" value="LEUCINE RICH REPEAT KINASE 2"/>
    <property type="match status" value="1"/>
</dbReference>
<dbReference type="GO" id="GO:0005524">
    <property type="term" value="F:ATP binding"/>
    <property type="evidence" value="ECO:0007669"/>
    <property type="project" value="UniProtKB-UniRule"/>
</dbReference>
<reference evidence="27 28" key="1">
    <citation type="journal article" date="2018" name="Sci. Data">
        <title>The draft genome sequence of cork oak.</title>
        <authorList>
            <person name="Ramos A.M."/>
            <person name="Usie A."/>
            <person name="Barbosa P."/>
            <person name="Barros P.M."/>
            <person name="Capote T."/>
            <person name="Chaves I."/>
            <person name="Simoes F."/>
            <person name="Abreu I."/>
            <person name="Carrasquinho I."/>
            <person name="Faro C."/>
            <person name="Guimaraes J.B."/>
            <person name="Mendonca D."/>
            <person name="Nobrega F."/>
            <person name="Rodrigues L."/>
            <person name="Saibo N.J.M."/>
            <person name="Varela M.C."/>
            <person name="Egas C."/>
            <person name="Matos J."/>
            <person name="Miguel C.M."/>
            <person name="Oliveira M.M."/>
            <person name="Ricardo C.P."/>
            <person name="Goncalves S."/>
        </authorList>
    </citation>
    <scope>NUCLEOTIDE SEQUENCE [LARGE SCALE GENOMIC DNA]</scope>
    <source>
        <strain evidence="28">cv. HL8</strain>
    </source>
</reference>
<evidence type="ECO:0000256" key="2">
    <source>
        <dbReference type="ARBA" id="ARBA00004251"/>
    </source>
</evidence>
<dbReference type="FunFam" id="3.80.10.10:FF:000111">
    <property type="entry name" value="LRR receptor-like serine/threonine-protein kinase ERECTA"/>
    <property type="match status" value="1"/>
</dbReference>
<evidence type="ECO:0000259" key="26">
    <source>
        <dbReference type="PROSITE" id="PS50011"/>
    </source>
</evidence>
<evidence type="ECO:0000313" key="27">
    <source>
        <dbReference type="EMBL" id="KAK7814404.1"/>
    </source>
</evidence>
<evidence type="ECO:0000256" key="15">
    <source>
        <dbReference type="ARBA" id="ARBA00022777"/>
    </source>
</evidence>
<dbReference type="PROSITE" id="PS00109">
    <property type="entry name" value="PROTEIN_KINASE_TYR"/>
    <property type="match status" value="1"/>
</dbReference>
<evidence type="ECO:0000256" key="12">
    <source>
        <dbReference type="ARBA" id="ARBA00022729"/>
    </source>
</evidence>
<dbReference type="InterPro" id="IPR017441">
    <property type="entry name" value="Protein_kinase_ATP_BS"/>
</dbReference>
<dbReference type="InterPro" id="IPR032675">
    <property type="entry name" value="LRR_dom_sf"/>
</dbReference>
<dbReference type="SUPFAM" id="SSF52058">
    <property type="entry name" value="L domain-like"/>
    <property type="match status" value="2"/>
</dbReference>
<proteinExistence type="inferred from homology"/>
<keyword evidence="11 25" id="KW-0812">Transmembrane</keyword>
<dbReference type="SUPFAM" id="SSF56112">
    <property type="entry name" value="Protein kinase-like (PK-like)"/>
    <property type="match status" value="1"/>
</dbReference>
<evidence type="ECO:0000256" key="18">
    <source>
        <dbReference type="ARBA" id="ARBA00023136"/>
    </source>
</evidence>
<evidence type="ECO:0000256" key="3">
    <source>
        <dbReference type="ARBA" id="ARBA00009592"/>
    </source>
</evidence>